<dbReference type="InterPro" id="IPR050297">
    <property type="entry name" value="LipidA_mod_glycosyltrf_83"/>
</dbReference>
<gene>
    <name evidence="10" type="ORF">B8X00_04785</name>
</gene>
<feature type="transmembrane region" description="Helical" evidence="8">
    <location>
        <begin position="12"/>
        <end position="32"/>
    </location>
</feature>
<keyword evidence="2" id="KW-1003">Cell membrane</keyword>
<proteinExistence type="predicted"/>
<evidence type="ECO:0000313" key="10">
    <source>
        <dbReference type="EMBL" id="PAK78757.1"/>
    </source>
</evidence>
<keyword evidence="7 8" id="KW-0472">Membrane</keyword>
<evidence type="ECO:0000256" key="5">
    <source>
        <dbReference type="ARBA" id="ARBA00022692"/>
    </source>
</evidence>
<feature type="transmembrane region" description="Helical" evidence="8">
    <location>
        <begin position="77"/>
        <end position="98"/>
    </location>
</feature>
<dbReference type="Proteomes" id="UP000216151">
    <property type="component" value="Unassembled WGS sequence"/>
</dbReference>
<dbReference type="Pfam" id="PF13231">
    <property type="entry name" value="PMT_2"/>
    <property type="match status" value="1"/>
</dbReference>
<evidence type="ECO:0000256" key="8">
    <source>
        <dbReference type="SAM" id="Phobius"/>
    </source>
</evidence>
<keyword evidence="4 10" id="KW-0808">Transferase</keyword>
<keyword evidence="5 8" id="KW-0812">Transmembrane</keyword>
<evidence type="ECO:0000256" key="7">
    <source>
        <dbReference type="ARBA" id="ARBA00023136"/>
    </source>
</evidence>
<evidence type="ECO:0000256" key="2">
    <source>
        <dbReference type="ARBA" id="ARBA00022475"/>
    </source>
</evidence>
<evidence type="ECO:0000259" key="9">
    <source>
        <dbReference type="Pfam" id="PF13231"/>
    </source>
</evidence>
<feature type="domain" description="Glycosyltransferase RgtA/B/C/D-like" evidence="9">
    <location>
        <begin position="52"/>
        <end position="220"/>
    </location>
</feature>
<evidence type="ECO:0000256" key="1">
    <source>
        <dbReference type="ARBA" id="ARBA00004651"/>
    </source>
</evidence>
<dbReference type="EMBL" id="NCXK01000003">
    <property type="protein sequence ID" value="PAK78757.1"/>
    <property type="molecule type" value="Genomic_DNA"/>
</dbReference>
<reference evidence="10 11" key="1">
    <citation type="submission" date="2017-04" db="EMBL/GenBank/DDBJ databases">
        <title>Kefir bacterial isolates.</title>
        <authorList>
            <person name="Kim Y."/>
            <person name="Blasche S."/>
            <person name="Patil K.R."/>
        </authorList>
    </citation>
    <scope>NUCLEOTIDE SEQUENCE [LARGE SCALE GENOMIC DNA]</scope>
    <source>
        <strain evidence="10 11">KR</strain>
    </source>
</reference>
<dbReference type="PANTHER" id="PTHR33908:SF11">
    <property type="entry name" value="MEMBRANE PROTEIN"/>
    <property type="match status" value="1"/>
</dbReference>
<organism evidence="10 11">
    <name type="scientific">Acetobacter fabarum</name>
    <dbReference type="NCBI Taxonomy" id="483199"/>
    <lineage>
        <taxon>Bacteria</taxon>
        <taxon>Pseudomonadati</taxon>
        <taxon>Pseudomonadota</taxon>
        <taxon>Alphaproteobacteria</taxon>
        <taxon>Acetobacterales</taxon>
        <taxon>Acetobacteraceae</taxon>
        <taxon>Acetobacter</taxon>
    </lineage>
</organism>
<name>A0A269XZL8_9PROT</name>
<dbReference type="AlphaFoldDB" id="A0A269XZL8"/>
<dbReference type="GO" id="GO:0009103">
    <property type="term" value="P:lipopolysaccharide biosynthetic process"/>
    <property type="evidence" value="ECO:0007669"/>
    <property type="project" value="UniProtKB-ARBA"/>
</dbReference>
<evidence type="ECO:0000256" key="6">
    <source>
        <dbReference type="ARBA" id="ARBA00022989"/>
    </source>
</evidence>
<feature type="transmembrane region" description="Helical" evidence="8">
    <location>
        <begin position="110"/>
        <end position="130"/>
    </location>
</feature>
<keyword evidence="6 8" id="KW-1133">Transmembrane helix</keyword>
<evidence type="ECO:0000256" key="3">
    <source>
        <dbReference type="ARBA" id="ARBA00022676"/>
    </source>
</evidence>
<feature type="transmembrane region" description="Helical" evidence="8">
    <location>
        <begin position="160"/>
        <end position="190"/>
    </location>
</feature>
<protein>
    <submittedName>
        <fullName evidence="10">Glycosyl transferase</fullName>
    </submittedName>
</protein>
<comment type="subcellular location">
    <subcellularLocation>
        <location evidence="1">Cell membrane</location>
        <topology evidence="1">Multi-pass membrane protein</topology>
    </subcellularLocation>
</comment>
<evidence type="ECO:0000313" key="11">
    <source>
        <dbReference type="Proteomes" id="UP000216151"/>
    </source>
</evidence>
<keyword evidence="3" id="KW-0328">Glycosyltransferase</keyword>
<dbReference type="GO" id="GO:0016763">
    <property type="term" value="F:pentosyltransferase activity"/>
    <property type="evidence" value="ECO:0007669"/>
    <property type="project" value="TreeGrafter"/>
</dbReference>
<feature type="transmembrane region" description="Helical" evidence="8">
    <location>
        <begin position="311"/>
        <end position="329"/>
    </location>
</feature>
<feature type="transmembrane region" description="Helical" evidence="8">
    <location>
        <begin position="335"/>
        <end position="354"/>
    </location>
</feature>
<sequence length="490" mass="53161">MLRGGLAQYGYWAWGLGLVTVLRLVLAAYIPLAPDEAYYRIWALAPAGGYLDHPPMVAVWARVGMFLVGDTPLGVRLMGPLSACLGTVLVVQAAFCWLRTQLAPEQARTGAIRAGVLLNGTLGVGLGTLVMTPDTPLLLCVTLMLWGLVHACLGRQNWMWLVVGLAAGLGFESKYTMLLPLGGLVVWLLATKAGRAWLCTPWPFMGACVAAVCVVPVVWWNAQHGWVSFFKQGGRLGDWNPTRALGFMGELLGGQVGLASPLVFLFFAGGVWLLWRQRDSFSVLLLCMIMLPVAVFVQHALGARVQANWPVMLYPALALAAAWVLWPWWKVAGFLGLGLTGIVCVQAAFMPLRLSPHLDVTLRQVGGWPAFARAVSAQVPQGFPLVADEYGLASELAFYAPERVVAGVEARWALFALPRPACGAQAYLVLSHRRQGPPDTRFFEVLDVLPEQVRARRGVVADTYSIFHVRLRCAVPGLMRDAALLSGGAR</sequence>
<dbReference type="PANTHER" id="PTHR33908">
    <property type="entry name" value="MANNOSYLTRANSFERASE YKCB-RELATED"/>
    <property type="match status" value="1"/>
</dbReference>
<feature type="transmembrane region" description="Helical" evidence="8">
    <location>
        <begin position="251"/>
        <end position="275"/>
    </location>
</feature>
<dbReference type="OrthoDB" id="9811222at2"/>
<evidence type="ECO:0000256" key="4">
    <source>
        <dbReference type="ARBA" id="ARBA00022679"/>
    </source>
</evidence>
<accession>A0A269XZL8</accession>
<comment type="caution">
    <text evidence="10">The sequence shown here is derived from an EMBL/GenBank/DDBJ whole genome shotgun (WGS) entry which is preliminary data.</text>
</comment>
<dbReference type="InterPro" id="IPR038731">
    <property type="entry name" value="RgtA/B/C-like"/>
</dbReference>
<dbReference type="GO" id="GO:0005886">
    <property type="term" value="C:plasma membrane"/>
    <property type="evidence" value="ECO:0007669"/>
    <property type="project" value="UniProtKB-SubCell"/>
</dbReference>
<feature type="transmembrane region" description="Helical" evidence="8">
    <location>
        <begin position="281"/>
        <end position="299"/>
    </location>
</feature>
<feature type="transmembrane region" description="Helical" evidence="8">
    <location>
        <begin position="202"/>
        <end position="222"/>
    </location>
</feature>
<keyword evidence="11" id="KW-1185">Reference proteome</keyword>